<accession>A0ABP7VVR2</accession>
<evidence type="ECO:0000313" key="2">
    <source>
        <dbReference type="EMBL" id="GAA4075044.1"/>
    </source>
</evidence>
<reference evidence="3" key="1">
    <citation type="journal article" date="2019" name="Int. J. Syst. Evol. Microbiol.">
        <title>The Global Catalogue of Microorganisms (GCM) 10K type strain sequencing project: providing services to taxonomists for standard genome sequencing and annotation.</title>
        <authorList>
            <consortium name="The Broad Institute Genomics Platform"/>
            <consortium name="The Broad Institute Genome Sequencing Center for Infectious Disease"/>
            <person name="Wu L."/>
            <person name="Ma J."/>
        </authorList>
    </citation>
    <scope>NUCLEOTIDE SEQUENCE [LARGE SCALE GENOMIC DNA]</scope>
    <source>
        <strain evidence="3">JCM 16702</strain>
    </source>
</reference>
<sequence>MGRMGEVTFDPGALTAAQRDGDACVVCHKKWPRPRVRVGRLPEGQGVFACDECAPAIRPVPRPRRGDGEPDTNAGTPVREPEPARTAVVT</sequence>
<keyword evidence="3" id="KW-1185">Reference proteome</keyword>
<comment type="caution">
    <text evidence="2">The sequence shown here is derived from an EMBL/GenBank/DDBJ whole genome shotgun (WGS) entry which is preliminary data.</text>
</comment>
<dbReference type="Proteomes" id="UP001500683">
    <property type="component" value="Unassembled WGS sequence"/>
</dbReference>
<organism evidence="2 3">
    <name type="scientific">Actinomadura miaoliensis</name>
    <dbReference type="NCBI Taxonomy" id="430685"/>
    <lineage>
        <taxon>Bacteria</taxon>
        <taxon>Bacillati</taxon>
        <taxon>Actinomycetota</taxon>
        <taxon>Actinomycetes</taxon>
        <taxon>Streptosporangiales</taxon>
        <taxon>Thermomonosporaceae</taxon>
        <taxon>Actinomadura</taxon>
    </lineage>
</organism>
<gene>
    <name evidence="2" type="ORF">GCM10022214_35160</name>
</gene>
<protein>
    <submittedName>
        <fullName evidence="2">Uncharacterized protein</fullName>
    </submittedName>
</protein>
<dbReference type="EMBL" id="BAAAZG010000020">
    <property type="protein sequence ID" value="GAA4075044.1"/>
    <property type="molecule type" value="Genomic_DNA"/>
</dbReference>
<evidence type="ECO:0000313" key="3">
    <source>
        <dbReference type="Proteomes" id="UP001500683"/>
    </source>
</evidence>
<evidence type="ECO:0000256" key="1">
    <source>
        <dbReference type="SAM" id="MobiDB-lite"/>
    </source>
</evidence>
<feature type="region of interest" description="Disordered" evidence="1">
    <location>
        <begin position="59"/>
        <end position="90"/>
    </location>
</feature>
<name>A0ABP7VVR2_9ACTN</name>
<proteinExistence type="predicted"/>